<dbReference type="Pfam" id="PF01435">
    <property type="entry name" value="Peptidase_M48"/>
    <property type="match status" value="1"/>
</dbReference>
<evidence type="ECO:0000256" key="11">
    <source>
        <dbReference type="SAM" id="Phobius"/>
    </source>
</evidence>
<dbReference type="InterPro" id="IPR050083">
    <property type="entry name" value="HtpX_protease"/>
</dbReference>
<keyword evidence="6 10" id="KW-0862">Zinc</keyword>
<proteinExistence type="inferred from homology"/>
<comment type="caution">
    <text evidence="13">The sequence shown here is derived from an EMBL/GenBank/DDBJ whole genome shotgun (WGS) entry which is preliminary data.</text>
</comment>
<evidence type="ECO:0000256" key="2">
    <source>
        <dbReference type="ARBA" id="ARBA00022670"/>
    </source>
</evidence>
<dbReference type="RefSeq" id="WP_229537535.1">
    <property type="nucleotide sequence ID" value="NZ_JAJHJB010000094.1"/>
</dbReference>
<dbReference type="PANTHER" id="PTHR43221:SF2">
    <property type="entry name" value="PROTEASE HTPX HOMOLOG"/>
    <property type="match status" value="1"/>
</dbReference>
<evidence type="ECO:0000256" key="8">
    <source>
        <dbReference type="ARBA" id="ARBA00023049"/>
    </source>
</evidence>
<evidence type="ECO:0000256" key="1">
    <source>
        <dbReference type="ARBA" id="ARBA00022475"/>
    </source>
</evidence>
<dbReference type="EC" id="3.4.24.-" evidence="13"/>
<evidence type="ECO:0000313" key="13">
    <source>
        <dbReference type="EMBL" id="MCC5468674.1"/>
    </source>
</evidence>
<comment type="similarity">
    <text evidence="10">Belongs to the peptidase M48 family.</text>
</comment>
<accession>A0ABS8I181</accession>
<evidence type="ECO:0000259" key="12">
    <source>
        <dbReference type="Pfam" id="PF01435"/>
    </source>
</evidence>
<keyword evidence="7 11" id="KW-1133">Transmembrane helix</keyword>
<dbReference type="EMBL" id="JAJHJB010000094">
    <property type="protein sequence ID" value="MCC5468674.1"/>
    <property type="molecule type" value="Genomic_DNA"/>
</dbReference>
<dbReference type="Gene3D" id="3.30.2010.10">
    <property type="entry name" value="Metalloproteases ('zincins'), catalytic domain"/>
    <property type="match status" value="1"/>
</dbReference>
<feature type="domain" description="Peptidase M48" evidence="12">
    <location>
        <begin position="107"/>
        <end position="303"/>
    </location>
</feature>
<evidence type="ECO:0000256" key="7">
    <source>
        <dbReference type="ARBA" id="ARBA00022989"/>
    </source>
</evidence>
<evidence type="ECO:0000256" key="10">
    <source>
        <dbReference type="RuleBase" id="RU003983"/>
    </source>
</evidence>
<evidence type="ECO:0000256" key="9">
    <source>
        <dbReference type="ARBA" id="ARBA00023136"/>
    </source>
</evidence>
<dbReference type="InterPro" id="IPR001915">
    <property type="entry name" value="Peptidase_M48"/>
</dbReference>
<name>A0ABS8I181_9FIRM</name>
<keyword evidence="4" id="KW-0479">Metal-binding</keyword>
<keyword evidence="3 11" id="KW-0812">Transmembrane</keyword>
<keyword evidence="2 10" id="KW-0645">Protease</keyword>
<feature type="non-terminal residue" evidence="13">
    <location>
        <position position="304"/>
    </location>
</feature>
<comment type="cofactor">
    <cofactor evidence="10">
        <name>Zn(2+)</name>
        <dbReference type="ChEBI" id="CHEBI:29105"/>
    </cofactor>
    <text evidence="10">Binds 1 zinc ion per subunit.</text>
</comment>
<dbReference type="GO" id="GO:0008237">
    <property type="term" value="F:metallopeptidase activity"/>
    <property type="evidence" value="ECO:0007669"/>
    <property type="project" value="UniProtKB-KW"/>
</dbReference>
<evidence type="ECO:0000256" key="5">
    <source>
        <dbReference type="ARBA" id="ARBA00022801"/>
    </source>
</evidence>
<evidence type="ECO:0000256" key="4">
    <source>
        <dbReference type="ARBA" id="ARBA00022723"/>
    </source>
</evidence>
<evidence type="ECO:0000313" key="14">
    <source>
        <dbReference type="Proteomes" id="UP001165492"/>
    </source>
</evidence>
<feature type="transmembrane region" description="Helical" evidence="11">
    <location>
        <begin position="12"/>
        <end position="36"/>
    </location>
</feature>
<keyword evidence="8 10" id="KW-0482">Metalloprotease</keyword>
<protein>
    <submittedName>
        <fullName evidence="13">M48 family metalloprotease</fullName>
        <ecNumber evidence="13">3.4.24.-</ecNumber>
    </submittedName>
</protein>
<keyword evidence="1" id="KW-1003">Cell membrane</keyword>
<keyword evidence="9 11" id="KW-0472">Membrane</keyword>
<feature type="transmembrane region" description="Helical" evidence="11">
    <location>
        <begin position="216"/>
        <end position="249"/>
    </location>
</feature>
<gene>
    <name evidence="13" type="ORF">LMF89_25395</name>
</gene>
<dbReference type="PANTHER" id="PTHR43221">
    <property type="entry name" value="PROTEASE HTPX"/>
    <property type="match status" value="1"/>
</dbReference>
<keyword evidence="5 10" id="KW-0378">Hydrolase</keyword>
<reference evidence="13" key="1">
    <citation type="submission" date="2021-11" db="EMBL/GenBank/DDBJ databases">
        <title>Description of a new species Pelosinus isolated from the bottom sediments of Lake Baikal.</title>
        <authorList>
            <person name="Zakharyuk A."/>
        </authorList>
    </citation>
    <scope>NUCLEOTIDE SEQUENCE</scope>
    <source>
        <strain evidence="13">Bkl1</strain>
    </source>
</reference>
<sequence>MYVAYVYFITAIVNLTAIIINGLILSAAISFFVGFIPKETVVSLTNKVLVYMNINYKFIQNFKTENELTLYWSGIIIFAFIALSLTPVYDVILRKFYGFGKPLKDERERLNHLFSEVCERAGKKTAAFRLYVTDDQYLNACSLGVNSIAITRELLMSGSDKTIKAVLAHEIGHIHYSDSAHLKVFVTVNVIGQFALWSMKIFATIAGFLGRLPIPFLNLFVLILSGISWVTVFVLDLLLVLPLSFAALFGSRRQEYRADQYACSIGYGEDLYNFIHKLLTSDYTPPKGLSILWRTHPNHRSRLN</sequence>
<feature type="transmembrane region" description="Helical" evidence="11">
    <location>
        <begin position="70"/>
        <end position="92"/>
    </location>
</feature>
<evidence type="ECO:0000256" key="6">
    <source>
        <dbReference type="ARBA" id="ARBA00022833"/>
    </source>
</evidence>
<organism evidence="13 14">
    <name type="scientific">Pelosinus baikalensis</name>
    <dbReference type="NCBI Taxonomy" id="2892015"/>
    <lineage>
        <taxon>Bacteria</taxon>
        <taxon>Bacillati</taxon>
        <taxon>Bacillota</taxon>
        <taxon>Negativicutes</taxon>
        <taxon>Selenomonadales</taxon>
        <taxon>Sporomusaceae</taxon>
        <taxon>Pelosinus</taxon>
    </lineage>
</organism>
<keyword evidence="14" id="KW-1185">Reference proteome</keyword>
<evidence type="ECO:0000256" key="3">
    <source>
        <dbReference type="ARBA" id="ARBA00022692"/>
    </source>
</evidence>
<dbReference type="Proteomes" id="UP001165492">
    <property type="component" value="Unassembled WGS sequence"/>
</dbReference>